<dbReference type="PROSITE" id="PS00585">
    <property type="entry name" value="RIBOSOMAL_S5"/>
    <property type="match status" value="1"/>
</dbReference>
<evidence type="ECO:0000256" key="2">
    <source>
        <dbReference type="ARBA" id="ARBA00022980"/>
    </source>
</evidence>
<dbReference type="PROSITE" id="PS50881">
    <property type="entry name" value="S5_DSRBD"/>
    <property type="match status" value="1"/>
</dbReference>
<dbReference type="FunFam" id="3.30.230.10:FF:000004">
    <property type="entry name" value="40S ribosomal protein S2"/>
    <property type="match status" value="1"/>
</dbReference>
<evidence type="ECO:0000256" key="4">
    <source>
        <dbReference type="ARBA" id="ARBA00035255"/>
    </source>
</evidence>
<dbReference type="Gene3D" id="3.30.160.20">
    <property type="match status" value="1"/>
</dbReference>
<keyword evidence="2 6" id="KW-0689">Ribosomal protein</keyword>
<dbReference type="GO" id="GO:0003735">
    <property type="term" value="F:structural constituent of ribosome"/>
    <property type="evidence" value="ECO:0007669"/>
    <property type="project" value="UniProtKB-UniRule"/>
</dbReference>
<evidence type="ECO:0000256" key="3">
    <source>
        <dbReference type="ARBA" id="ARBA00023274"/>
    </source>
</evidence>
<dbReference type="EMBL" id="GBHO01018910">
    <property type="protein sequence ID" value="JAG24694.1"/>
    <property type="molecule type" value="Transcribed_RNA"/>
</dbReference>
<dbReference type="SUPFAM" id="SSF54768">
    <property type="entry name" value="dsRNA-binding domain-like"/>
    <property type="match status" value="1"/>
</dbReference>
<dbReference type="InterPro" id="IPR000851">
    <property type="entry name" value="Ribosomal_uS5"/>
</dbReference>
<keyword evidence="3 6" id="KW-0687">Ribonucleoprotein</keyword>
<protein>
    <recommendedName>
        <fullName evidence="4">Small ribosomal subunit protein uS5</fullName>
    </recommendedName>
    <alternativeName>
        <fullName evidence="5">40S ribosomal protein S2</fullName>
    </alternativeName>
</protein>
<dbReference type="Pfam" id="PF00333">
    <property type="entry name" value="Ribosomal_S5"/>
    <property type="match status" value="1"/>
</dbReference>
<dbReference type="NCBIfam" id="TIGR01020">
    <property type="entry name" value="uS5_euk_arch"/>
    <property type="match status" value="1"/>
</dbReference>
<feature type="domain" description="S5 DRBM" evidence="8">
    <location>
        <begin position="21"/>
        <end position="84"/>
    </location>
</feature>
<organism evidence="9">
    <name type="scientific">Lygus hesperus</name>
    <name type="common">Western plant bug</name>
    <dbReference type="NCBI Taxonomy" id="30085"/>
    <lineage>
        <taxon>Eukaryota</taxon>
        <taxon>Metazoa</taxon>
        <taxon>Ecdysozoa</taxon>
        <taxon>Arthropoda</taxon>
        <taxon>Hexapoda</taxon>
        <taxon>Insecta</taxon>
        <taxon>Pterygota</taxon>
        <taxon>Neoptera</taxon>
        <taxon>Paraneoptera</taxon>
        <taxon>Hemiptera</taxon>
        <taxon>Heteroptera</taxon>
        <taxon>Panheteroptera</taxon>
        <taxon>Cimicomorpha</taxon>
        <taxon>Miridae</taxon>
        <taxon>Mirini</taxon>
        <taxon>Lygus</taxon>
    </lineage>
</organism>
<dbReference type="GO" id="GO:0006412">
    <property type="term" value="P:translation"/>
    <property type="evidence" value="ECO:0007669"/>
    <property type="project" value="InterPro"/>
</dbReference>
<evidence type="ECO:0000259" key="8">
    <source>
        <dbReference type="PROSITE" id="PS50881"/>
    </source>
</evidence>
<dbReference type="InterPro" id="IPR013810">
    <property type="entry name" value="Ribosomal_uS5_N"/>
</dbReference>
<sequence length="200" mass="22322">MYSLQVKEYQIIDYFFQDNKLKDACMKISPVQKQTCSGQRTRFKAWVIVGDMDGHVGLGVRCANEAAGAIRGAIISAKLNIIPVRRGYWGSITGEPHTVPTKVSAKCGSVRFRVIPAPRGTGIVAATAVKRLLTFAGIQDAYTTSRGETRTKGNFLHAAYYCMRNTYTYLTPDLWKEQVVDPSPLEVHSKTLENRKIKVY</sequence>
<dbReference type="GO" id="GO:0003723">
    <property type="term" value="F:RNA binding"/>
    <property type="evidence" value="ECO:0007669"/>
    <property type="project" value="InterPro"/>
</dbReference>
<evidence type="ECO:0000256" key="7">
    <source>
        <dbReference type="RuleBase" id="RU003823"/>
    </source>
</evidence>
<dbReference type="GO" id="GO:0022627">
    <property type="term" value="C:cytosolic small ribosomal subunit"/>
    <property type="evidence" value="ECO:0007669"/>
    <property type="project" value="TreeGrafter"/>
</dbReference>
<evidence type="ECO:0000256" key="6">
    <source>
        <dbReference type="PROSITE-ProRule" id="PRU00268"/>
    </source>
</evidence>
<evidence type="ECO:0000256" key="5">
    <source>
        <dbReference type="ARBA" id="ARBA00035407"/>
    </source>
</evidence>
<name>A0A0A9Y0Q2_LYGHE</name>
<evidence type="ECO:0000256" key="1">
    <source>
        <dbReference type="ARBA" id="ARBA00008945"/>
    </source>
</evidence>
<dbReference type="SUPFAM" id="SSF54211">
    <property type="entry name" value="Ribosomal protein S5 domain 2-like"/>
    <property type="match status" value="1"/>
</dbReference>
<gene>
    <name evidence="9" type="primary">rps2_1</name>
    <name evidence="10" type="synonym">rps2_0</name>
    <name evidence="9" type="ORF">CM83_1473</name>
    <name evidence="10" type="ORF">CM83_1475</name>
</gene>
<accession>A0A0A9Y0Q2</accession>
<reference evidence="9" key="2">
    <citation type="submission" date="2014-07" db="EMBL/GenBank/DDBJ databases">
        <authorList>
            <person name="Hull J."/>
        </authorList>
    </citation>
    <scope>NUCLEOTIDE SEQUENCE</scope>
</reference>
<proteinExistence type="inferred from homology"/>
<dbReference type="InterPro" id="IPR005324">
    <property type="entry name" value="Ribosomal_uS5_C"/>
</dbReference>
<comment type="similarity">
    <text evidence="1 7">Belongs to the universal ribosomal protein uS5 family.</text>
</comment>
<dbReference type="AlphaFoldDB" id="A0A0A9Y0Q2"/>
<evidence type="ECO:0000313" key="10">
    <source>
        <dbReference type="EMBL" id="JAG24694.1"/>
    </source>
</evidence>
<dbReference type="Gene3D" id="3.30.230.10">
    <property type="match status" value="1"/>
</dbReference>
<dbReference type="InterPro" id="IPR020568">
    <property type="entry name" value="Ribosomal_Su5_D2-typ_SF"/>
</dbReference>
<dbReference type="PANTHER" id="PTHR13718">
    <property type="entry name" value="RIBOSOMAL S SUBUNIT"/>
    <property type="match status" value="1"/>
</dbReference>
<dbReference type="InterPro" id="IPR005711">
    <property type="entry name" value="Ribosomal_uS5_euk/arc"/>
</dbReference>
<dbReference type="FunFam" id="3.30.160.20:FF:000002">
    <property type="entry name" value="40S ribosomal protein S2"/>
    <property type="match status" value="1"/>
</dbReference>
<evidence type="ECO:0000313" key="9">
    <source>
        <dbReference type="EMBL" id="JAG24693.1"/>
    </source>
</evidence>
<dbReference type="Pfam" id="PF03719">
    <property type="entry name" value="Ribosomal_S5_C"/>
    <property type="match status" value="1"/>
</dbReference>
<dbReference type="InterPro" id="IPR014721">
    <property type="entry name" value="Ribsml_uS5_D2-typ_fold_subgr"/>
</dbReference>
<dbReference type="InterPro" id="IPR018192">
    <property type="entry name" value="Ribosomal_uS5_N_CS"/>
</dbReference>
<dbReference type="PANTHER" id="PTHR13718:SF4">
    <property type="entry name" value="40S RIBOSOMAL PROTEIN S2"/>
    <property type="match status" value="1"/>
</dbReference>
<reference evidence="9" key="1">
    <citation type="journal article" date="2014" name="PLoS ONE">
        <title>Transcriptome-Based Identification of ABC Transporters in the Western Tarnished Plant Bug Lygus hesperus.</title>
        <authorList>
            <person name="Hull J.J."/>
            <person name="Chaney K."/>
            <person name="Geib S.M."/>
            <person name="Fabrick J.A."/>
            <person name="Brent C.S."/>
            <person name="Walsh D."/>
            <person name="Lavine L.C."/>
        </authorList>
    </citation>
    <scope>NUCLEOTIDE SEQUENCE</scope>
</reference>
<dbReference type="EMBL" id="GBHO01018911">
    <property type="protein sequence ID" value="JAG24693.1"/>
    <property type="molecule type" value="Transcribed_RNA"/>
</dbReference>